<dbReference type="EMBL" id="QPJB01000007">
    <property type="protein sequence ID" value="RCW33358.1"/>
    <property type="molecule type" value="Genomic_DNA"/>
</dbReference>
<accession>A0A368UWW4</accession>
<dbReference type="RefSeq" id="WP_023011187.1">
    <property type="nucleotide sequence ID" value="NZ_QNSA01000007.1"/>
</dbReference>
<gene>
    <name evidence="3" type="ORF">DET51_10729</name>
    <name evidence="2" type="ORF">DET64_10729</name>
</gene>
<feature type="transmembrane region" description="Helical" evidence="1">
    <location>
        <begin position="169"/>
        <end position="198"/>
    </location>
</feature>
<keyword evidence="1" id="KW-0472">Membrane</keyword>
<dbReference type="Proteomes" id="UP000253065">
    <property type="component" value="Unassembled WGS sequence"/>
</dbReference>
<dbReference type="Proteomes" id="UP000252795">
    <property type="component" value="Unassembled WGS sequence"/>
</dbReference>
<dbReference type="AlphaFoldDB" id="A0A368UWW4"/>
<feature type="transmembrane region" description="Helical" evidence="1">
    <location>
        <begin position="219"/>
        <end position="244"/>
    </location>
</feature>
<evidence type="ECO:0000313" key="2">
    <source>
        <dbReference type="EMBL" id="RBP72431.1"/>
    </source>
</evidence>
<keyword evidence="1" id="KW-1133">Transmembrane helix</keyword>
<keyword evidence="1" id="KW-0812">Transmembrane</keyword>
<comment type="caution">
    <text evidence="3">The sequence shown here is derived from an EMBL/GenBank/DDBJ whole genome shotgun (WGS) entry which is preliminary data.</text>
</comment>
<evidence type="ECO:0000256" key="1">
    <source>
        <dbReference type="SAM" id="Phobius"/>
    </source>
</evidence>
<dbReference type="EMBL" id="QNSA01000007">
    <property type="protein sequence ID" value="RBP72431.1"/>
    <property type="molecule type" value="Genomic_DNA"/>
</dbReference>
<sequence length="298" mass="31559">MSTPTDTSYDTPVIPRKVPAGPPLNWISAAVRLLRSNWGVILPAYLLVFLVPALIQYGAMEVISGGSVFGTVVLVIVSIFVTLLLNAGMVALFHSAAEGTPRFTQVFSGFSGHTILHTFLMVVMMIVVGIVLSVIGYVISSIADFSFSSVSRYGMGGFMDGGFGPSAGIASILLMFIAVLCALVLFGALFFYAIPLIVVARQGALEAVRNSLRACFKNLFVLLFFAVNAMVVTQLVLFPTFAIGASTASVIGMTVITIVVSFVWGAVLAGAYYLSFRDVLLGKGDTESDNDIEATVPA</sequence>
<proteinExistence type="predicted"/>
<evidence type="ECO:0000313" key="3">
    <source>
        <dbReference type="EMBL" id="RCW33358.1"/>
    </source>
</evidence>
<reference evidence="3 4" key="1">
    <citation type="submission" date="2018-07" db="EMBL/GenBank/DDBJ databases">
        <title>Freshwater and sediment microbial communities from various areas in North America, analyzing microbe dynamics in response to fracking.</title>
        <authorList>
            <person name="Lamendella R."/>
        </authorList>
    </citation>
    <scope>NUCLEOTIDE SEQUENCE [LARGE SCALE GENOMIC DNA]</scope>
    <source>
        <strain evidence="3 4">114E</strain>
        <strain evidence="2 5">114E_o</strain>
    </source>
</reference>
<feature type="transmembrane region" description="Helical" evidence="1">
    <location>
        <begin position="114"/>
        <end position="139"/>
    </location>
</feature>
<name>A0A368UWW4_MARNT</name>
<protein>
    <recommendedName>
        <fullName evidence="6">Glycerophosphoryl diester phosphodiesterase membrane domain-containing protein</fullName>
    </recommendedName>
</protein>
<feature type="transmembrane region" description="Helical" evidence="1">
    <location>
        <begin position="38"/>
        <end position="57"/>
    </location>
</feature>
<evidence type="ECO:0000313" key="5">
    <source>
        <dbReference type="Proteomes" id="UP000253065"/>
    </source>
</evidence>
<evidence type="ECO:0000313" key="4">
    <source>
        <dbReference type="Proteomes" id="UP000252795"/>
    </source>
</evidence>
<keyword evidence="5" id="KW-1185">Reference proteome</keyword>
<feature type="transmembrane region" description="Helical" evidence="1">
    <location>
        <begin position="250"/>
        <end position="274"/>
    </location>
</feature>
<organism evidence="3 4">
    <name type="scientific">Marinobacter nauticus</name>
    <name type="common">Marinobacter hydrocarbonoclasticus</name>
    <name type="synonym">Marinobacter aquaeolei</name>
    <dbReference type="NCBI Taxonomy" id="2743"/>
    <lineage>
        <taxon>Bacteria</taxon>
        <taxon>Pseudomonadati</taxon>
        <taxon>Pseudomonadota</taxon>
        <taxon>Gammaproteobacteria</taxon>
        <taxon>Pseudomonadales</taxon>
        <taxon>Marinobacteraceae</taxon>
        <taxon>Marinobacter</taxon>
    </lineage>
</organism>
<feature type="transmembrane region" description="Helical" evidence="1">
    <location>
        <begin position="69"/>
        <end position="93"/>
    </location>
</feature>
<evidence type="ECO:0008006" key="6">
    <source>
        <dbReference type="Google" id="ProtNLM"/>
    </source>
</evidence>